<dbReference type="CDD" id="cd11565">
    <property type="entry name" value="RWD_Spc24"/>
    <property type="match status" value="1"/>
</dbReference>
<dbReference type="Pfam" id="PF08286">
    <property type="entry name" value="Spc24"/>
    <property type="match status" value="1"/>
</dbReference>
<keyword evidence="2 10" id="KW-0158">Chromosome</keyword>
<comment type="subunit">
    <text evidence="10">Component of the NDC80 complex.</text>
</comment>
<protein>
    <recommendedName>
        <fullName evidence="10">Kinetochore protein Spc24</fullName>
    </recommendedName>
</protein>
<dbReference type="InterPro" id="IPR038066">
    <property type="entry name" value="Spc24_Fungi_globular_sf"/>
</dbReference>
<evidence type="ECO:0000313" key="13">
    <source>
        <dbReference type="Proteomes" id="UP000789901"/>
    </source>
</evidence>
<evidence type="ECO:0000256" key="3">
    <source>
        <dbReference type="ARBA" id="ARBA00022618"/>
    </source>
</evidence>
<sequence length="207" mass="24346">MDKQQSAISKNIISEIISLKKKFETSDNIETIQEIQENVRKMEEAMNKKSEQTRNELKALSRKLKTLKSNAKRPNDQNERDFNDLILKHEREKHVLNKSITNLNEEAKYPFLIFFLEITALETTLETLQNELYELEHANVEDLVLPKQDAISLQLHVYRSLGIQFFEDKETRKLKARVEGPDGVHTVFVDDRHSPYFIANYLWELLT</sequence>
<evidence type="ECO:0000256" key="9">
    <source>
        <dbReference type="ARBA" id="ARBA00023328"/>
    </source>
</evidence>
<evidence type="ECO:0000256" key="11">
    <source>
        <dbReference type="SAM" id="Coils"/>
    </source>
</evidence>
<organism evidence="12 13">
    <name type="scientific">Gigaspora margarita</name>
    <dbReference type="NCBI Taxonomy" id="4874"/>
    <lineage>
        <taxon>Eukaryota</taxon>
        <taxon>Fungi</taxon>
        <taxon>Fungi incertae sedis</taxon>
        <taxon>Mucoromycota</taxon>
        <taxon>Glomeromycotina</taxon>
        <taxon>Glomeromycetes</taxon>
        <taxon>Diversisporales</taxon>
        <taxon>Gigasporaceae</taxon>
        <taxon>Gigaspora</taxon>
    </lineage>
</organism>
<gene>
    <name evidence="12" type="ORF">GMARGA_LOCUS8426</name>
</gene>
<keyword evidence="8 10" id="KW-0131">Cell cycle</keyword>
<evidence type="ECO:0000256" key="6">
    <source>
        <dbReference type="ARBA" id="ARBA00023054"/>
    </source>
</evidence>
<keyword evidence="9 10" id="KW-0137">Centromere</keyword>
<keyword evidence="7 10" id="KW-0539">Nucleus</keyword>
<dbReference type="Gene3D" id="3.30.160.430">
    <property type="match status" value="1"/>
</dbReference>
<evidence type="ECO:0000256" key="8">
    <source>
        <dbReference type="ARBA" id="ARBA00023306"/>
    </source>
</evidence>
<comment type="subcellular location">
    <subcellularLocation>
        <location evidence="10">Nucleus</location>
    </subcellularLocation>
    <subcellularLocation>
        <location evidence="10">Chromosome</location>
        <location evidence="10">Centromere</location>
        <location evidence="10">Kinetochore</location>
    </subcellularLocation>
</comment>
<dbReference type="EMBL" id="CAJVQB010004327">
    <property type="protein sequence ID" value="CAG8632790.1"/>
    <property type="molecule type" value="Genomic_DNA"/>
</dbReference>
<evidence type="ECO:0000256" key="2">
    <source>
        <dbReference type="ARBA" id="ARBA00022454"/>
    </source>
</evidence>
<accession>A0ABN7UMF3</accession>
<feature type="coiled-coil region" evidence="11">
    <location>
        <begin position="32"/>
        <end position="138"/>
    </location>
</feature>
<evidence type="ECO:0000313" key="12">
    <source>
        <dbReference type="EMBL" id="CAG8632790.1"/>
    </source>
</evidence>
<name>A0ABN7UMF3_GIGMA</name>
<comment type="similarity">
    <text evidence="1 10">Belongs to the SPC24 family.</text>
</comment>
<proteinExistence type="inferred from homology"/>
<keyword evidence="3 10" id="KW-0132">Cell division</keyword>
<evidence type="ECO:0000256" key="5">
    <source>
        <dbReference type="ARBA" id="ARBA00022838"/>
    </source>
</evidence>
<comment type="function">
    <text evidence="10">Acts as a component of the essential kinetochore-associated NDC80 complex, which is required for chromosome segregation and spindle checkpoint activity.</text>
</comment>
<dbReference type="PANTHER" id="PTHR22142">
    <property type="match status" value="1"/>
</dbReference>
<keyword evidence="4 10" id="KW-0498">Mitosis</keyword>
<keyword evidence="6 11" id="KW-0175">Coiled coil</keyword>
<evidence type="ECO:0000256" key="1">
    <source>
        <dbReference type="ARBA" id="ARBA00007804"/>
    </source>
</evidence>
<dbReference type="Proteomes" id="UP000789901">
    <property type="component" value="Unassembled WGS sequence"/>
</dbReference>
<reference evidence="12 13" key="1">
    <citation type="submission" date="2021-06" db="EMBL/GenBank/DDBJ databases">
        <authorList>
            <person name="Kallberg Y."/>
            <person name="Tangrot J."/>
            <person name="Rosling A."/>
        </authorList>
    </citation>
    <scope>NUCLEOTIDE SEQUENCE [LARGE SCALE GENOMIC DNA]</scope>
    <source>
        <strain evidence="12 13">120-4 pot B 10/14</strain>
    </source>
</reference>
<evidence type="ECO:0000256" key="10">
    <source>
        <dbReference type="RuleBase" id="RU368011"/>
    </source>
</evidence>
<comment type="caution">
    <text evidence="12">The sequence shown here is derived from an EMBL/GenBank/DDBJ whole genome shotgun (WGS) entry which is preliminary data.</text>
</comment>
<evidence type="ECO:0000256" key="7">
    <source>
        <dbReference type="ARBA" id="ARBA00023242"/>
    </source>
</evidence>
<keyword evidence="5 10" id="KW-0995">Kinetochore</keyword>
<feature type="non-terminal residue" evidence="12">
    <location>
        <position position="207"/>
    </location>
</feature>
<keyword evidence="13" id="KW-1185">Reference proteome</keyword>
<dbReference type="PANTHER" id="PTHR22142:SF2">
    <property type="entry name" value="KINETOCHORE PROTEIN SPC24"/>
    <property type="match status" value="1"/>
</dbReference>
<dbReference type="SUPFAM" id="SSF143026">
    <property type="entry name" value="Kinetochore globular domain"/>
    <property type="match status" value="1"/>
</dbReference>
<dbReference type="InterPro" id="IPR013252">
    <property type="entry name" value="Ndc80_Spc24"/>
</dbReference>
<evidence type="ECO:0000256" key="4">
    <source>
        <dbReference type="ARBA" id="ARBA00022776"/>
    </source>
</evidence>